<organism evidence="1 2">
    <name type="scientific">Capnocytophaga ochracea</name>
    <dbReference type="NCBI Taxonomy" id="1018"/>
    <lineage>
        <taxon>Bacteria</taxon>
        <taxon>Pseudomonadati</taxon>
        <taxon>Bacteroidota</taxon>
        <taxon>Flavobacteriia</taxon>
        <taxon>Flavobacteriales</taxon>
        <taxon>Flavobacteriaceae</taxon>
        <taxon>Capnocytophaga</taxon>
    </lineage>
</organism>
<evidence type="ECO:0000313" key="2">
    <source>
        <dbReference type="Proteomes" id="UP000249891"/>
    </source>
</evidence>
<dbReference type="PROSITE" id="PS51257">
    <property type="entry name" value="PROKAR_LIPOPROTEIN"/>
    <property type="match status" value="1"/>
</dbReference>
<dbReference type="EMBL" id="UARG01000017">
    <property type="protein sequence ID" value="SQA77836.1"/>
    <property type="molecule type" value="Genomic_DNA"/>
</dbReference>
<evidence type="ECO:0000313" key="1">
    <source>
        <dbReference type="EMBL" id="SQA77836.1"/>
    </source>
</evidence>
<sequence>MRKIIFIIGIFLVACSKDKGSAPNNLNTYQATVKENFTDPFKRIENIQVEDFIPYTLAIEDSVDDENVEYRLISIRESQDYHQTIGKDFGLYLKKDDNAPYDLEKKYISFSKKGNYDFYIRPFVPGTFKLNFELRKFINNKPIGRAVKINIIFNAVKIIVGYEKKQEEGNKDKYYNSYYIIIKDGDEDGDTYLNAQNMIQRCIVTFIREGKEWSTDKDRTILPNRKFEYITDRYVTIPDIHNVPIRKIRIIQTAPKTPEFVIEYYNIKY</sequence>
<dbReference type="RefSeq" id="WP_128091200.1">
    <property type="nucleotide sequence ID" value="NZ_UARG01000017.1"/>
</dbReference>
<accession>A0A2X2R9H6</accession>
<dbReference type="AlphaFoldDB" id="A0A2X2R9H6"/>
<dbReference type="Proteomes" id="UP000249891">
    <property type="component" value="Unassembled WGS sequence"/>
</dbReference>
<proteinExistence type="predicted"/>
<gene>
    <name evidence="1" type="ORF">NCTC11546_01056</name>
</gene>
<name>A0A2X2R9H6_CAPOC</name>
<evidence type="ECO:0008006" key="3">
    <source>
        <dbReference type="Google" id="ProtNLM"/>
    </source>
</evidence>
<reference evidence="1 2" key="1">
    <citation type="submission" date="2018-06" db="EMBL/GenBank/DDBJ databases">
        <authorList>
            <consortium name="Pathogen Informatics"/>
            <person name="Doyle S."/>
        </authorList>
    </citation>
    <scope>NUCLEOTIDE SEQUENCE [LARGE SCALE GENOMIC DNA]</scope>
    <source>
        <strain evidence="1 2">NCTC11546</strain>
    </source>
</reference>
<protein>
    <recommendedName>
        <fullName evidence="3">Lipoprotein</fullName>
    </recommendedName>
</protein>